<dbReference type="RefSeq" id="WP_354145288.1">
    <property type="nucleotide sequence ID" value="NZ_JAZDQV010000011.1"/>
</dbReference>
<dbReference type="PROSITE" id="PS51257">
    <property type="entry name" value="PROKAR_LIPOPROTEIN"/>
    <property type="match status" value="1"/>
</dbReference>
<feature type="signal peptide" evidence="2">
    <location>
        <begin position="1"/>
        <end position="22"/>
    </location>
</feature>
<evidence type="ECO:0000313" key="3">
    <source>
        <dbReference type="EMBL" id="MEE1878181.1"/>
    </source>
</evidence>
<keyword evidence="1" id="KW-1133">Transmembrane helix</keyword>
<dbReference type="EMBL" id="JAZDQV010000011">
    <property type="protein sequence ID" value="MEE1878181.1"/>
    <property type="molecule type" value="Genomic_DNA"/>
</dbReference>
<dbReference type="Proteomes" id="UP001343492">
    <property type="component" value="Unassembled WGS sequence"/>
</dbReference>
<accession>A0ABU7GGT4</accession>
<reference evidence="3 4" key="1">
    <citation type="submission" date="2024-01" db="EMBL/GenBank/DDBJ databases">
        <title>The genome sequence of Erythrobacteraceae sp. strain 1XM1-14.</title>
        <authorList>
            <person name="Liu Y."/>
        </authorList>
    </citation>
    <scope>NUCLEOTIDE SEQUENCE [LARGE SCALE GENOMIC DNA]</scope>
    <source>
        <strain evidence="3 4">1XM1-14</strain>
    </source>
</reference>
<evidence type="ECO:0000313" key="4">
    <source>
        <dbReference type="Proteomes" id="UP001343492"/>
    </source>
</evidence>
<keyword evidence="2" id="KW-0732">Signal</keyword>
<sequence>MVGISKSGKAALAVAAMATALAGCSTKPRNFAASVSTPVPDRVAFEQDYRTCAALVKSGHSSGFKTAATSTAIGAGAVGAGASVAALGAGGTYSSFGAAGAAAGTVLAAATVVTGLAGFGITRAIRGGKERKFKRNMSACLSEYGYEVADWEKLKKRDDAAAFASRQVAVAEPRRDEPVMIDAVVMTEEPQPAEVPAQPLALVTHEG</sequence>
<evidence type="ECO:0008006" key="5">
    <source>
        <dbReference type="Google" id="ProtNLM"/>
    </source>
</evidence>
<keyword evidence="1" id="KW-0472">Membrane</keyword>
<protein>
    <recommendedName>
        <fullName evidence="5">Glycine zipper family protein</fullName>
    </recommendedName>
</protein>
<feature type="transmembrane region" description="Helical" evidence="1">
    <location>
        <begin position="101"/>
        <end position="125"/>
    </location>
</feature>
<proteinExistence type="predicted"/>
<comment type="caution">
    <text evidence="3">The sequence shown here is derived from an EMBL/GenBank/DDBJ whole genome shotgun (WGS) entry which is preliminary data.</text>
</comment>
<keyword evidence="4" id="KW-1185">Reference proteome</keyword>
<gene>
    <name evidence="3" type="ORF">VRS74_10855</name>
</gene>
<organism evidence="3 4">
    <name type="scientific">Altererythrobacter litoralis</name>
    <dbReference type="NCBI Taxonomy" id="3113904"/>
    <lineage>
        <taxon>Bacteria</taxon>
        <taxon>Pseudomonadati</taxon>
        <taxon>Pseudomonadota</taxon>
        <taxon>Alphaproteobacteria</taxon>
        <taxon>Sphingomonadales</taxon>
        <taxon>Erythrobacteraceae</taxon>
        <taxon>Altererythrobacter</taxon>
    </lineage>
</organism>
<evidence type="ECO:0000256" key="1">
    <source>
        <dbReference type="SAM" id="Phobius"/>
    </source>
</evidence>
<feature type="chain" id="PRO_5047299188" description="Glycine zipper family protein" evidence="2">
    <location>
        <begin position="23"/>
        <end position="207"/>
    </location>
</feature>
<evidence type="ECO:0000256" key="2">
    <source>
        <dbReference type="SAM" id="SignalP"/>
    </source>
</evidence>
<keyword evidence="1" id="KW-0812">Transmembrane</keyword>
<name>A0ABU7GGT4_9SPHN</name>